<proteinExistence type="predicted"/>
<name>A0A8D7AFN5_MUSAM</name>
<sequence length="33" mass="3989">MRRDVAMQKGFPILGVFRLNFLHFTNKTNLFLY</sequence>
<dbReference type="AlphaFoldDB" id="A0A8D7AFN5"/>
<gene>
    <name evidence="1" type="ORF">GSMUA_203180.1</name>
</gene>
<protein>
    <submittedName>
        <fullName evidence="1">(wild Malaysian banana) hypothetical protein</fullName>
    </submittedName>
</protein>
<evidence type="ECO:0000313" key="1">
    <source>
        <dbReference type="EMBL" id="CAG1848732.1"/>
    </source>
</evidence>
<reference evidence="1" key="1">
    <citation type="submission" date="2021-03" db="EMBL/GenBank/DDBJ databases">
        <authorList>
            <consortium name="Genoscope - CEA"/>
            <person name="William W."/>
        </authorList>
    </citation>
    <scope>NUCLEOTIDE SEQUENCE</scope>
    <source>
        <strain evidence="1">Doubled-haploid Pahang</strain>
    </source>
</reference>
<organism evidence="1">
    <name type="scientific">Musa acuminata subsp. malaccensis</name>
    <name type="common">Wild banana</name>
    <name type="synonym">Musa malaccensis</name>
    <dbReference type="NCBI Taxonomy" id="214687"/>
    <lineage>
        <taxon>Eukaryota</taxon>
        <taxon>Viridiplantae</taxon>
        <taxon>Streptophyta</taxon>
        <taxon>Embryophyta</taxon>
        <taxon>Tracheophyta</taxon>
        <taxon>Spermatophyta</taxon>
        <taxon>Magnoliopsida</taxon>
        <taxon>Liliopsida</taxon>
        <taxon>Zingiberales</taxon>
        <taxon>Musaceae</taxon>
        <taxon>Musa</taxon>
    </lineage>
</organism>
<accession>A0A8D7AFN5</accession>
<dbReference type="EMBL" id="HG996468">
    <property type="protein sequence ID" value="CAG1848732.1"/>
    <property type="molecule type" value="Genomic_DNA"/>
</dbReference>